<dbReference type="PANTHER" id="PTHR40690:SF1">
    <property type="entry name" value="DUF1611 DOMAIN-CONTAINING PROTEIN"/>
    <property type="match status" value="1"/>
</dbReference>
<dbReference type="Gene3D" id="3.40.50.300">
    <property type="entry name" value="P-loop containing nucleotide triphosphate hydrolases"/>
    <property type="match status" value="1"/>
</dbReference>
<dbReference type="PANTHER" id="PTHR40690">
    <property type="entry name" value="GLL3100 PROTEIN"/>
    <property type="match status" value="1"/>
</dbReference>
<dbReference type="EMBL" id="RCOR01000042">
    <property type="protein sequence ID" value="RSN67695.1"/>
    <property type="molecule type" value="Genomic_DNA"/>
</dbReference>
<comment type="caution">
    <text evidence="3">The sequence shown here is derived from an EMBL/GenBank/DDBJ whole genome shotgun (WGS) entry which is preliminary data.</text>
</comment>
<dbReference type="Pfam" id="PF07755">
    <property type="entry name" value="DUF1611"/>
    <property type="match status" value="1"/>
</dbReference>
<organism evidence="3 4">
    <name type="scientific">Candidatus Korarchaeum cryptofilum</name>
    <dbReference type="NCBI Taxonomy" id="498846"/>
    <lineage>
        <taxon>Archaea</taxon>
        <taxon>Thermoproteota</taxon>
        <taxon>Candidatus Korarchaeia</taxon>
        <taxon>Candidatus Korarchaeales</taxon>
        <taxon>Candidatus Korarchaeaceae</taxon>
        <taxon>Candidatus Korarchaeum</taxon>
    </lineage>
</organism>
<dbReference type="Proteomes" id="UP000278149">
    <property type="component" value="Unassembled WGS sequence"/>
</dbReference>
<dbReference type="SUPFAM" id="SSF52540">
    <property type="entry name" value="P-loop containing nucleoside triphosphate hydrolases"/>
    <property type="match status" value="1"/>
</dbReference>
<feature type="domain" description="D-glutamate N-acetyltransferase-like N-terminal" evidence="2">
    <location>
        <begin position="51"/>
        <end position="146"/>
    </location>
</feature>
<reference evidence="3 4" key="1">
    <citation type="submission" date="2018-10" db="EMBL/GenBank/DDBJ databases">
        <title>Co-occurring genomic capacity for anaerobic methane metabolism and dissimilatory sulfite reduction discovered in the Korarchaeota.</title>
        <authorList>
            <person name="Mckay L.J."/>
            <person name="Dlakic M."/>
            <person name="Fields M.W."/>
            <person name="Delmont T.O."/>
            <person name="Eren A.M."/>
            <person name="Jay Z.J."/>
            <person name="Klingelsmith K.B."/>
            <person name="Rusch D.B."/>
            <person name="Inskeep W.P."/>
        </authorList>
    </citation>
    <scope>NUCLEOTIDE SEQUENCE [LARGE SCALE GENOMIC DNA]</scope>
    <source>
        <strain evidence="3 4">WS</strain>
    </source>
</reference>
<dbReference type="InterPro" id="IPR027417">
    <property type="entry name" value="P-loop_NTPase"/>
</dbReference>
<gene>
    <name evidence="3" type="ORF">D9Q81_07835</name>
</gene>
<dbReference type="RefSeq" id="WP_125742545.1">
    <property type="nucleotide sequence ID" value="NZ_RCOR01000042.1"/>
</dbReference>
<dbReference type="AlphaFoldDB" id="A0A3R9PBQ8"/>
<evidence type="ECO:0000259" key="1">
    <source>
        <dbReference type="Pfam" id="PF07755"/>
    </source>
</evidence>
<dbReference type="InterPro" id="IPR035086">
    <property type="entry name" value="DgcN-like_C"/>
</dbReference>
<dbReference type="PIRSF" id="PIRSF026760">
    <property type="entry name" value="UCP026760"/>
    <property type="match status" value="1"/>
</dbReference>
<accession>A0A3R9PBQ8</accession>
<dbReference type="InterPro" id="IPR011669">
    <property type="entry name" value="DgcN-like"/>
</dbReference>
<proteinExistence type="predicted"/>
<evidence type="ECO:0000313" key="3">
    <source>
        <dbReference type="EMBL" id="RSN67695.1"/>
    </source>
</evidence>
<evidence type="ECO:0000313" key="4">
    <source>
        <dbReference type="Proteomes" id="UP000278149"/>
    </source>
</evidence>
<dbReference type="InterPro" id="IPR035402">
    <property type="entry name" value="DgcN-like_N"/>
</dbReference>
<dbReference type="Pfam" id="PF17396">
    <property type="entry name" value="DUF1611_N"/>
    <property type="match status" value="1"/>
</dbReference>
<evidence type="ECO:0000259" key="2">
    <source>
        <dbReference type="Pfam" id="PF17396"/>
    </source>
</evidence>
<dbReference type="Gene3D" id="3.40.50.720">
    <property type="entry name" value="NAD(P)-binding Rossmann-like Domain"/>
    <property type="match status" value="1"/>
</dbReference>
<sequence length="360" mass="39943">MQWRSSQGEGSEVPEALILAEGKYDTSDAKTAHGLVRKSMRYRIVGVIDSRFAGMDAGEVLDGKRRGIKIYRSLDEALSERPNVRVLIVGVATAGGMLPPEYRGYIREAIERGLNIVSGLHEFLSDDPEFSKISKERGVEIIDVRKIYQKMKLFYTGKIREVDSYRVAILGTDACIGKRTTAWMIVDELNKRGIKAVFVGTGQTAWMQGAKYGIVLDAMINDFIPGGLEHEVWRAYVEERPKVIVVPGQGSLLHPAFPGSFEVVNLLTPNAIVLQHAPGRKHLEDFPEFPMPSLEKYIRLIEVMTDRKPLAITINTEGMSEEAVESYVKEVEAKYGIVACAPLIHGVGRIVDAIAKEVEG</sequence>
<name>A0A3R9PBQ8_9CREN</name>
<feature type="domain" description="D-glutamate N-acetyltransferase-like C-terminal" evidence="1">
    <location>
        <begin position="154"/>
        <end position="351"/>
    </location>
</feature>
<protein>
    <submittedName>
        <fullName evidence="3">DUF1611 domain-containing protein</fullName>
    </submittedName>
</protein>